<keyword evidence="2" id="KW-1185">Reference proteome</keyword>
<accession>A0AAV3S2W1</accession>
<dbReference type="AlphaFoldDB" id="A0AAV3S2W1"/>
<organism evidence="1 2">
    <name type="scientific">Lithospermum erythrorhizon</name>
    <name type="common">Purple gromwell</name>
    <name type="synonym">Lithospermum officinale var. erythrorhizon</name>
    <dbReference type="NCBI Taxonomy" id="34254"/>
    <lineage>
        <taxon>Eukaryota</taxon>
        <taxon>Viridiplantae</taxon>
        <taxon>Streptophyta</taxon>
        <taxon>Embryophyta</taxon>
        <taxon>Tracheophyta</taxon>
        <taxon>Spermatophyta</taxon>
        <taxon>Magnoliopsida</taxon>
        <taxon>eudicotyledons</taxon>
        <taxon>Gunneridae</taxon>
        <taxon>Pentapetalae</taxon>
        <taxon>asterids</taxon>
        <taxon>lamiids</taxon>
        <taxon>Boraginales</taxon>
        <taxon>Boraginaceae</taxon>
        <taxon>Boraginoideae</taxon>
        <taxon>Lithospermeae</taxon>
        <taxon>Lithospermum</taxon>
    </lineage>
</organism>
<proteinExistence type="predicted"/>
<name>A0AAV3S2W1_LITER</name>
<dbReference type="EMBL" id="BAABME010013600">
    <property type="protein sequence ID" value="GAA0186341.1"/>
    <property type="molecule type" value="Genomic_DNA"/>
</dbReference>
<protein>
    <submittedName>
        <fullName evidence="1">Uncharacterized protein</fullName>
    </submittedName>
</protein>
<dbReference type="Proteomes" id="UP001454036">
    <property type="component" value="Unassembled WGS sequence"/>
</dbReference>
<evidence type="ECO:0000313" key="1">
    <source>
        <dbReference type="EMBL" id="GAA0186341.1"/>
    </source>
</evidence>
<sequence length="115" mass="12515">MLNTLKECAKVQEAVKRTRSKLGEPVLLQVIPPPIPSPEEETQQPPPVLMLTGEAVATSNMHNIPRPPTDTNPVCSLPNYPASDVLKKEDDIGEDAKPLTISDKLIKGKHVEACD</sequence>
<comment type="caution">
    <text evidence="1">The sequence shown here is derived from an EMBL/GenBank/DDBJ whole genome shotgun (WGS) entry which is preliminary data.</text>
</comment>
<evidence type="ECO:0000313" key="2">
    <source>
        <dbReference type="Proteomes" id="UP001454036"/>
    </source>
</evidence>
<gene>
    <name evidence="1" type="ORF">LIER_33629</name>
</gene>
<reference evidence="1 2" key="1">
    <citation type="submission" date="2024-01" db="EMBL/GenBank/DDBJ databases">
        <title>The complete chloroplast genome sequence of Lithospermum erythrorhizon: insights into the phylogenetic relationship among Boraginaceae species and the maternal lineages of purple gromwells.</title>
        <authorList>
            <person name="Okada T."/>
            <person name="Watanabe K."/>
        </authorList>
    </citation>
    <scope>NUCLEOTIDE SEQUENCE [LARGE SCALE GENOMIC DNA]</scope>
</reference>